<comment type="similarity">
    <text evidence="2 6">Belongs to the TGF-beta family.</text>
</comment>
<comment type="subcellular location">
    <subcellularLocation>
        <location evidence="1">Secreted</location>
    </subcellularLocation>
</comment>
<dbReference type="InterPro" id="IPR001839">
    <property type="entry name" value="TGF-b_C"/>
</dbReference>
<dbReference type="OrthoDB" id="5987191at2759"/>
<accession>A0A0N4VA38</accession>
<evidence type="ECO:0000256" key="1">
    <source>
        <dbReference type="ARBA" id="ARBA00004613"/>
    </source>
</evidence>
<dbReference type="InterPro" id="IPR015615">
    <property type="entry name" value="TGF-beta-rel"/>
</dbReference>
<evidence type="ECO:0000313" key="11">
    <source>
        <dbReference type="WBParaSite" id="EVEC_0000732001-mRNA-1"/>
    </source>
</evidence>
<dbReference type="EMBL" id="UXUI01008669">
    <property type="protein sequence ID" value="VDD92090.1"/>
    <property type="molecule type" value="Genomic_DNA"/>
</dbReference>
<evidence type="ECO:0000313" key="9">
    <source>
        <dbReference type="EMBL" id="VDD92090.1"/>
    </source>
</evidence>
<dbReference type="WBParaSite" id="EVEC_0000732001-mRNA-1">
    <property type="protein sequence ID" value="EVEC_0000732001-mRNA-1"/>
    <property type="gene ID" value="EVEC_0000732001"/>
</dbReference>
<evidence type="ECO:0000259" key="8">
    <source>
        <dbReference type="PROSITE" id="PS51362"/>
    </source>
</evidence>
<evidence type="ECO:0000256" key="7">
    <source>
        <dbReference type="SAM" id="MobiDB-lite"/>
    </source>
</evidence>
<dbReference type="PRINTS" id="PR00669">
    <property type="entry name" value="INHIBINA"/>
</dbReference>
<dbReference type="GO" id="GO:0008083">
    <property type="term" value="F:growth factor activity"/>
    <property type="evidence" value="ECO:0007669"/>
    <property type="project" value="UniProtKB-KW"/>
</dbReference>
<evidence type="ECO:0000256" key="6">
    <source>
        <dbReference type="RuleBase" id="RU000354"/>
    </source>
</evidence>
<dbReference type="PANTHER" id="PTHR11848">
    <property type="entry name" value="TGF-BETA FAMILY"/>
    <property type="match status" value="1"/>
</dbReference>
<feature type="compositionally biased region" description="Basic residues" evidence="7">
    <location>
        <begin position="178"/>
        <end position="188"/>
    </location>
</feature>
<proteinExistence type="inferred from homology"/>
<feature type="domain" description="TGF-beta family profile" evidence="8">
    <location>
        <begin position="211"/>
        <end position="335"/>
    </location>
</feature>
<dbReference type="AlphaFoldDB" id="A0A0N4VA38"/>
<feature type="region of interest" description="Disordered" evidence="7">
    <location>
        <begin position="178"/>
        <end position="217"/>
    </location>
</feature>
<name>A0A0N4VA38_ENTVE</name>
<evidence type="ECO:0000256" key="4">
    <source>
        <dbReference type="ARBA" id="ARBA00023030"/>
    </source>
</evidence>
<evidence type="ECO:0000256" key="2">
    <source>
        <dbReference type="ARBA" id="ARBA00006656"/>
    </source>
</evidence>
<dbReference type="PROSITE" id="PS00250">
    <property type="entry name" value="TGF_BETA_1"/>
    <property type="match status" value="1"/>
</dbReference>
<dbReference type="PROSITE" id="PS51362">
    <property type="entry name" value="TGF_BETA_2"/>
    <property type="match status" value="1"/>
</dbReference>
<evidence type="ECO:0000313" key="10">
    <source>
        <dbReference type="Proteomes" id="UP000274131"/>
    </source>
</evidence>
<dbReference type="SMART" id="SM00204">
    <property type="entry name" value="TGFB"/>
    <property type="match status" value="1"/>
</dbReference>
<sequence>MMRQPLKVLAPKQLIRVEVHFNARSKKPLSKTKSKRLLKVIGLLNAAGDQLDLLVSKDGWLAYDAARLLQGLRSHNETKMRLQVLKKNQTMRSFDVLTKYAPFLLIYSQSDNAEIEDDFIGKVNQKLQEKKVRKKRNADYYVYRNKNNQATDEELLKTHLEKFRAGGPSILRRRIKNMKHSNRRRKSPHDKNDLMLGFGTTAEDNQPAKLKNKDQSSSSNELAMVLLDDVHTSEKCGKRKMTINFEEIGWGDYVVQPASFEANYCSGTCAFHLEKFANGHALFQSLVHTAGLNPYVPNICCTPEKFDSQTMLYFQGSNLVLRTFPKMIVTSCSCS</sequence>
<dbReference type="SUPFAM" id="SSF57501">
    <property type="entry name" value="Cystine-knot cytokines"/>
    <property type="match status" value="1"/>
</dbReference>
<dbReference type="GO" id="GO:0005125">
    <property type="term" value="F:cytokine activity"/>
    <property type="evidence" value="ECO:0007669"/>
    <property type="project" value="TreeGrafter"/>
</dbReference>
<reference evidence="9 10" key="2">
    <citation type="submission" date="2018-10" db="EMBL/GenBank/DDBJ databases">
        <authorList>
            <consortium name="Pathogen Informatics"/>
        </authorList>
    </citation>
    <scope>NUCLEOTIDE SEQUENCE [LARGE SCALE GENOMIC DNA]</scope>
</reference>
<organism evidence="11">
    <name type="scientific">Enterobius vermicularis</name>
    <name type="common">Human pinworm</name>
    <dbReference type="NCBI Taxonomy" id="51028"/>
    <lineage>
        <taxon>Eukaryota</taxon>
        <taxon>Metazoa</taxon>
        <taxon>Ecdysozoa</taxon>
        <taxon>Nematoda</taxon>
        <taxon>Chromadorea</taxon>
        <taxon>Rhabditida</taxon>
        <taxon>Spirurina</taxon>
        <taxon>Oxyuridomorpha</taxon>
        <taxon>Oxyuroidea</taxon>
        <taxon>Oxyuridae</taxon>
        <taxon>Enterobius</taxon>
    </lineage>
</organism>
<reference evidence="11" key="1">
    <citation type="submission" date="2017-02" db="UniProtKB">
        <authorList>
            <consortium name="WormBaseParasite"/>
        </authorList>
    </citation>
    <scope>IDENTIFICATION</scope>
</reference>
<evidence type="ECO:0000256" key="3">
    <source>
        <dbReference type="ARBA" id="ARBA00022525"/>
    </source>
</evidence>
<gene>
    <name evidence="9" type="ORF">EVEC_LOCUS6841</name>
</gene>
<dbReference type="InterPro" id="IPR017948">
    <property type="entry name" value="TGFb_CS"/>
</dbReference>
<dbReference type="Gene3D" id="2.10.90.10">
    <property type="entry name" value="Cystine-knot cytokines"/>
    <property type="match status" value="1"/>
</dbReference>
<dbReference type="GO" id="GO:0005615">
    <property type="term" value="C:extracellular space"/>
    <property type="evidence" value="ECO:0007669"/>
    <property type="project" value="TreeGrafter"/>
</dbReference>
<evidence type="ECO:0000256" key="5">
    <source>
        <dbReference type="ARBA" id="ARBA00023157"/>
    </source>
</evidence>
<dbReference type="STRING" id="51028.A0A0N4VA38"/>
<keyword evidence="5" id="KW-1015">Disulfide bond</keyword>
<keyword evidence="10" id="KW-1185">Reference proteome</keyword>
<keyword evidence="4 6" id="KW-0339">Growth factor</keyword>
<dbReference type="InterPro" id="IPR029034">
    <property type="entry name" value="Cystine-knot_cytokine"/>
</dbReference>
<protein>
    <submittedName>
        <fullName evidence="11">TGF_BETA_2 domain-containing protein</fullName>
    </submittedName>
</protein>
<dbReference type="SMR" id="A0A0N4VA38"/>
<keyword evidence="3" id="KW-0964">Secreted</keyword>
<dbReference type="Pfam" id="PF00019">
    <property type="entry name" value="TGF_beta"/>
    <property type="match status" value="1"/>
</dbReference>
<dbReference type="Proteomes" id="UP000274131">
    <property type="component" value="Unassembled WGS sequence"/>
</dbReference>